<keyword evidence="3" id="KW-1185">Reference proteome</keyword>
<protein>
    <submittedName>
        <fullName evidence="2">Tigger transposable element-derived protein 1-like isoform X2</fullName>
    </submittedName>
</protein>
<dbReference type="EMBL" id="JAKMXF010000102">
    <property type="protein sequence ID" value="KAI6658166.1"/>
    <property type="molecule type" value="Genomic_DNA"/>
</dbReference>
<dbReference type="Pfam" id="PF04218">
    <property type="entry name" value="CENP-B_N"/>
    <property type="match status" value="1"/>
</dbReference>
<dbReference type="InterPro" id="IPR007889">
    <property type="entry name" value="HTH_Psq"/>
</dbReference>
<accession>A0AAV7KCW7</accession>
<reference evidence="2 3" key="1">
    <citation type="journal article" date="2023" name="BMC Biol.">
        <title>The compact genome of the sponge Oopsacas minuta (Hexactinellida) is lacking key metazoan core genes.</title>
        <authorList>
            <person name="Santini S."/>
            <person name="Schenkelaars Q."/>
            <person name="Jourda C."/>
            <person name="Duchesne M."/>
            <person name="Belahbib H."/>
            <person name="Rocher C."/>
            <person name="Selva M."/>
            <person name="Riesgo A."/>
            <person name="Vervoort M."/>
            <person name="Leys S.P."/>
            <person name="Kodjabachian L."/>
            <person name="Le Bivic A."/>
            <person name="Borchiellini C."/>
            <person name="Claverie J.M."/>
            <person name="Renard E."/>
        </authorList>
    </citation>
    <scope>NUCLEOTIDE SEQUENCE [LARGE SCALE GENOMIC DNA]</scope>
    <source>
        <strain evidence="2">SPO-2</strain>
    </source>
</reference>
<name>A0AAV7KCW7_9METZ</name>
<dbReference type="Gene3D" id="1.10.10.60">
    <property type="entry name" value="Homeodomain-like"/>
    <property type="match status" value="1"/>
</dbReference>
<dbReference type="SUPFAM" id="SSF46689">
    <property type="entry name" value="Homeodomain-like"/>
    <property type="match status" value="1"/>
</dbReference>
<dbReference type="Proteomes" id="UP001165289">
    <property type="component" value="Unassembled WGS sequence"/>
</dbReference>
<dbReference type="AlphaFoldDB" id="A0AAV7KCW7"/>
<evidence type="ECO:0000259" key="1">
    <source>
        <dbReference type="Pfam" id="PF04218"/>
    </source>
</evidence>
<gene>
    <name evidence="2" type="ORF">LOD99_11110</name>
</gene>
<comment type="caution">
    <text evidence="2">The sequence shown here is derived from an EMBL/GenBank/DDBJ whole genome shotgun (WGS) entry which is preliminary data.</text>
</comment>
<sequence>MDSKKRKASDASGNAKKRHAISMETKVAIIIKLDSGEKMVNVARAYNMDRSTISTIYKCKDRVMEHVKSTVPMLSTIISKKRGKLLEEMEKLLGLWMEHQWQRHVGLSLMLIH</sequence>
<organism evidence="2 3">
    <name type="scientific">Oopsacas minuta</name>
    <dbReference type="NCBI Taxonomy" id="111878"/>
    <lineage>
        <taxon>Eukaryota</taxon>
        <taxon>Metazoa</taxon>
        <taxon>Porifera</taxon>
        <taxon>Hexactinellida</taxon>
        <taxon>Hexasterophora</taxon>
        <taxon>Lyssacinosida</taxon>
        <taxon>Leucopsacidae</taxon>
        <taxon>Oopsacas</taxon>
    </lineage>
</organism>
<evidence type="ECO:0000313" key="2">
    <source>
        <dbReference type="EMBL" id="KAI6658166.1"/>
    </source>
</evidence>
<feature type="domain" description="HTH psq-type" evidence="1">
    <location>
        <begin position="16"/>
        <end position="62"/>
    </location>
</feature>
<evidence type="ECO:0000313" key="3">
    <source>
        <dbReference type="Proteomes" id="UP001165289"/>
    </source>
</evidence>
<proteinExistence type="predicted"/>
<dbReference type="InterPro" id="IPR009057">
    <property type="entry name" value="Homeodomain-like_sf"/>
</dbReference>
<dbReference type="GO" id="GO:0003677">
    <property type="term" value="F:DNA binding"/>
    <property type="evidence" value="ECO:0007669"/>
    <property type="project" value="InterPro"/>
</dbReference>